<keyword evidence="4" id="KW-0808">Transferase</keyword>
<dbReference type="PANTHER" id="PTHR24422:SF19">
    <property type="entry name" value="CHEMOTAXIS PROTEIN METHYLTRANSFERASE"/>
    <property type="match status" value="1"/>
</dbReference>
<evidence type="ECO:0000313" key="8">
    <source>
        <dbReference type="Proteomes" id="UP000050482"/>
    </source>
</evidence>
<dbReference type="InterPro" id="IPR022641">
    <property type="entry name" value="CheR_N"/>
</dbReference>
<evidence type="ECO:0000256" key="4">
    <source>
        <dbReference type="ARBA" id="ARBA00022679"/>
    </source>
</evidence>
<comment type="catalytic activity">
    <reaction evidence="1">
        <text>L-glutamyl-[protein] + S-adenosyl-L-methionine = [protein]-L-glutamate 5-O-methyl ester + S-adenosyl-L-homocysteine</text>
        <dbReference type="Rhea" id="RHEA:24452"/>
        <dbReference type="Rhea" id="RHEA-COMP:10208"/>
        <dbReference type="Rhea" id="RHEA-COMP:10311"/>
        <dbReference type="ChEBI" id="CHEBI:29973"/>
        <dbReference type="ChEBI" id="CHEBI:57856"/>
        <dbReference type="ChEBI" id="CHEBI:59789"/>
        <dbReference type="ChEBI" id="CHEBI:82795"/>
        <dbReference type="EC" id="2.1.1.80"/>
    </reaction>
</comment>
<evidence type="ECO:0000259" key="6">
    <source>
        <dbReference type="PROSITE" id="PS50123"/>
    </source>
</evidence>
<organism evidence="7 8">
    <name type="scientific">Alicyclobacillus ferrooxydans</name>
    <dbReference type="NCBI Taxonomy" id="471514"/>
    <lineage>
        <taxon>Bacteria</taxon>
        <taxon>Bacillati</taxon>
        <taxon>Bacillota</taxon>
        <taxon>Bacilli</taxon>
        <taxon>Bacillales</taxon>
        <taxon>Alicyclobacillaceae</taxon>
        <taxon>Alicyclobacillus</taxon>
    </lineage>
</organism>
<proteinExistence type="predicted"/>
<dbReference type="InterPro" id="IPR022642">
    <property type="entry name" value="CheR_C"/>
</dbReference>
<evidence type="ECO:0000256" key="3">
    <source>
        <dbReference type="ARBA" id="ARBA00022603"/>
    </source>
</evidence>
<dbReference type="Pfam" id="PF03705">
    <property type="entry name" value="CheR_N"/>
    <property type="match status" value="1"/>
</dbReference>
<dbReference type="AlphaFoldDB" id="A0A0P9GTH1"/>
<protein>
    <recommendedName>
        <fullName evidence="2">protein-glutamate O-methyltransferase</fullName>
        <ecNumber evidence="2">2.1.1.80</ecNumber>
    </recommendedName>
</protein>
<accession>A0A0P9GTH1</accession>
<gene>
    <name evidence="7" type="ORF">AN477_06915</name>
</gene>
<dbReference type="SUPFAM" id="SSF47757">
    <property type="entry name" value="Chemotaxis receptor methyltransferase CheR, N-terminal domain"/>
    <property type="match status" value="1"/>
</dbReference>
<dbReference type="EMBL" id="LJCO01000033">
    <property type="protein sequence ID" value="KPV44474.1"/>
    <property type="molecule type" value="Genomic_DNA"/>
</dbReference>
<dbReference type="OrthoDB" id="9816309at2"/>
<dbReference type="GO" id="GO:0008983">
    <property type="term" value="F:protein-glutamate O-methyltransferase activity"/>
    <property type="evidence" value="ECO:0007669"/>
    <property type="project" value="UniProtKB-EC"/>
</dbReference>
<dbReference type="InterPro" id="IPR029063">
    <property type="entry name" value="SAM-dependent_MTases_sf"/>
</dbReference>
<dbReference type="InterPro" id="IPR000780">
    <property type="entry name" value="CheR_MeTrfase"/>
</dbReference>
<sequence>MDFVEFARQLKQKTGVDLLSYKQGQVLRRLTSLRERKGFHSFAAFYRAMERDKELYDAFIDQLTINVTEFYRNPGRWEVLRRQILPEILRSGLSRIKCWSAACSTGDEPYSIVLTVSDFLPLQNIEVHATDIDSAVIDKAKIGKYAASAVREVPQDKLSKYFSMDNDGYRIAEAIKGRVRFRQHDLLTDPYESGYDLIVCRNVVIYFTDEAKTRIYHKFSKSLKPGGYLFVGGVEQISNPADYGLESTAMFFYKKL</sequence>
<reference evidence="7 8" key="1">
    <citation type="submission" date="2015-09" db="EMBL/GenBank/DDBJ databases">
        <title>Draft genome sequence of Alicyclobacillus ferrooxydans DSM 22381.</title>
        <authorList>
            <person name="Hemp J."/>
        </authorList>
    </citation>
    <scope>NUCLEOTIDE SEQUENCE [LARGE SCALE GENOMIC DNA]</scope>
    <source>
        <strain evidence="7 8">TC-34</strain>
    </source>
</reference>
<name>A0A0P9GTH1_9BACL</name>
<dbReference type="GO" id="GO:0032259">
    <property type="term" value="P:methylation"/>
    <property type="evidence" value="ECO:0007669"/>
    <property type="project" value="UniProtKB-KW"/>
</dbReference>
<dbReference type="InterPro" id="IPR050903">
    <property type="entry name" value="Bact_Chemotaxis_MeTrfase"/>
</dbReference>
<dbReference type="InterPro" id="IPR036804">
    <property type="entry name" value="CheR_N_sf"/>
</dbReference>
<dbReference type="SUPFAM" id="SSF53335">
    <property type="entry name" value="S-adenosyl-L-methionine-dependent methyltransferases"/>
    <property type="match status" value="1"/>
</dbReference>
<keyword evidence="5" id="KW-0949">S-adenosyl-L-methionine</keyword>
<dbReference type="PANTHER" id="PTHR24422">
    <property type="entry name" value="CHEMOTAXIS PROTEIN METHYLTRANSFERASE"/>
    <property type="match status" value="1"/>
</dbReference>
<evidence type="ECO:0000256" key="1">
    <source>
        <dbReference type="ARBA" id="ARBA00001541"/>
    </source>
</evidence>
<dbReference type="PROSITE" id="PS50123">
    <property type="entry name" value="CHER"/>
    <property type="match status" value="1"/>
</dbReference>
<keyword evidence="8" id="KW-1185">Reference proteome</keyword>
<dbReference type="EC" id="2.1.1.80" evidence="2"/>
<dbReference type="CDD" id="cd02440">
    <property type="entry name" value="AdoMet_MTases"/>
    <property type="match status" value="1"/>
</dbReference>
<comment type="caution">
    <text evidence="7">The sequence shown here is derived from an EMBL/GenBank/DDBJ whole genome shotgun (WGS) entry which is preliminary data.</text>
</comment>
<dbReference type="PATRIC" id="fig|471514.4.peg.3623"/>
<evidence type="ECO:0000256" key="2">
    <source>
        <dbReference type="ARBA" id="ARBA00012534"/>
    </source>
</evidence>
<dbReference type="Proteomes" id="UP000050482">
    <property type="component" value="Unassembled WGS sequence"/>
</dbReference>
<evidence type="ECO:0000313" key="7">
    <source>
        <dbReference type="EMBL" id="KPV44474.1"/>
    </source>
</evidence>
<dbReference type="SMART" id="SM00138">
    <property type="entry name" value="MeTrc"/>
    <property type="match status" value="1"/>
</dbReference>
<dbReference type="Pfam" id="PF01739">
    <property type="entry name" value="CheR"/>
    <property type="match status" value="1"/>
</dbReference>
<feature type="domain" description="CheR-type methyltransferase" evidence="6">
    <location>
        <begin position="1"/>
        <end position="256"/>
    </location>
</feature>
<keyword evidence="3" id="KW-0489">Methyltransferase</keyword>
<dbReference type="Gene3D" id="1.10.155.10">
    <property type="entry name" value="Chemotaxis receptor methyltransferase CheR, N-terminal domain"/>
    <property type="match status" value="1"/>
</dbReference>
<dbReference type="PRINTS" id="PR00996">
    <property type="entry name" value="CHERMTFRASE"/>
</dbReference>
<evidence type="ECO:0000256" key="5">
    <source>
        <dbReference type="ARBA" id="ARBA00022691"/>
    </source>
</evidence>
<dbReference type="STRING" id="471514.AN477_06915"/>
<dbReference type="Gene3D" id="3.40.50.150">
    <property type="entry name" value="Vaccinia Virus protein VP39"/>
    <property type="match status" value="1"/>
</dbReference>